<keyword evidence="2" id="KW-1185">Reference proteome</keyword>
<comment type="caution">
    <text evidence="1">The sequence shown here is derived from an EMBL/GenBank/DDBJ whole genome shotgun (WGS) entry which is preliminary data.</text>
</comment>
<protein>
    <submittedName>
        <fullName evidence="1">Uncharacterized protein</fullName>
    </submittedName>
</protein>
<dbReference type="RefSeq" id="WP_110985278.1">
    <property type="nucleotide sequence ID" value="NZ_CAWNWM010000003.1"/>
</dbReference>
<evidence type="ECO:0000313" key="1">
    <source>
        <dbReference type="EMBL" id="PZD74424.1"/>
    </source>
</evidence>
<dbReference type="Proteomes" id="UP000248857">
    <property type="component" value="Unassembled WGS sequence"/>
</dbReference>
<name>A0A2W1JXZ4_9CYAN</name>
<accession>A0A2W1JXZ4</accession>
<sequence length="78" mass="8611">MPSTLTDTKNCLDTHLEPVAQILVSATTPPLLLGVLVQRQCGQWLEELGQFSESFFQGRRLPNLPFPEADASEADELV</sequence>
<dbReference type="AlphaFoldDB" id="A0A2W1JXZ4"/>
<organism evidence="1 2">
    <name type="scientific">Acaryochloris thomasi RCC1774</name>
    <dbReference type="NCBI Taxonomy" id="1764569"/>
    <lineage>
        <taxon>Bacteria</taxon>
        <taxon>Bacillati</taxon>
        <taxon>Cyanobacteriota</taxon>
        <taxon>Cyanophyceae</taxon>
        <taxon>Acaryochloridales</taxon>
        <taxon>Acaryochloridaceae</taxon>
        <taxon>Acaryochloris</taxon>
        <taxon>Acaryochloris thomasi</taxon>
    </lineage>
</organism>
<dbReference type="EMBL" id="PQWO01000003">
    <property type="protein sequence ID" value="PZD74424.1"/>
    <property type="molecule type" value="Genomic_DNA"/>
</dbReference>
<evidence type="ECO:0000313" key="2">
    <source>
        <dbReference type="Proteomes" id="UP000248857"/>
    </source>
</evidence>
<reference evidence="1 2" key="1">
    <citation type="journal article" date="2018" name="Sci. Rep.">
        <title>A novel species of the marine cyanobacterium Acaryochloris with a unique pigment content and lifestyle.</title>
        <authorList>
            <person name="Partensky F."/>
            <person name="Six C."/>
            <person name="Ratin M."/>
            <person name="Garczarek L."/>
            <person name="Vaulot D."/>
            <person name="Probert I."/>
            <person name="Calteau A."/>
            <person name="Gourvil P."/>
            <person name="Marie D."/>
            <person name="Grebert T."/>
            <person name="Bouchier C."/>
            <person name="Le Panse S."/>
            <person name="Gachenot M."/>
            <person name="Rodriguez F."/>
            <person name="Garrido J.L."/>
        </authorList>
    </citation>
    <scope>NUCLEOTIDE SEQUENCE [LARGE SCALE GENOMIC DNA]</scope>
    <source>
        <strain evidence="1 2">RCC1774</strain>
    </source>
</reference>
<proteinExistence type="predicted"/>
<gene>
    <name evidence="1" type="ORF">C1752_01309</name>
</gene>
<dbReference type="OrthoDB" id="516277at2"/>